<sequence>MKLIYKLIYKLIDRLSWNKKLLLAKLLKVLSSRMFRLSKGIEYYGGKVESSGGKAKSWIAKNSGQCRLAIC</sequence>
<organism evidence="1 2">
    <name type="scientific">Microcystis aeruginosa Ma_SC_T_19800800_S464</name>
    <dbReference type="NCBI Taxonomy" id="2486257"/>
    <lineage>
        <taxon>Bacteria</taxon>
        <taxon>Bacillati</taxon>
        <taxon>Cyanobacteriota</taxon>
        <taxon>Cyanophyceae</taxon>
        <taxon>Oscillatoriophycideae</taxon>
        <taxon>Chroococcales</taxon>
        <taxon>Microcystaceae</taxon>
        <taxon>Microcystis</taxon>
    </lineage>
</organism>
<name>A0A552DVZ4_MICAE</name>
<reference evidence="1 2" key="1">
    <citation type="submission" date="2019-01" db="EMBL/GenBank/DDBJ databases">
        <title>Coherence of Microcystis species and biogeography revealed through population genomics.</title>
        <authorList>
            <person name="Perez-Carrascal O.M."/>
            <person name="Terrat Y."/>
            <person name="Giani A."/>
            <person name="Fortin N."/>
            <person name="Tromas N."/>
            <person name="Shapiro B.J."/>
        </authorList>
    </citation>
    <scope>NUCLEOTIDE SEQUENCE [LARGE SCALE GENOMIC DNA]</scope>
    <source>
        <strain evidence="1">Ma_SC_T_19800800_S464</strain>
    </source>
</reference>
<evidence type="ECO:0000313" key="2">
    <source>
        <dbReference type="Proteomes" id="UP000319313"/>
    </source>
</evidence>
<protein>
    <submittedName>
        <fullName evidence="1">Uncharacterized protein</fullName>
    </submittedName>
</protein>
<gene>
    <name evidence="1" type="ORF">EWV81_10300</name>
</gene>
<accession>A0A552DVZ4</accession>
<evidence type="ECO:0000313" key="1">
    <source>
        <dbReference type="EMBL" id="TRU26408.1"/>
    </source>
</evidence>
<dbReference type="AlphaFoldDB" id="A0A552DVZ4"/>
<comment type="caution">
    <text evidence="1">The sequence shown here is derived from an EMBL/GenBank/DDBJ whole genome shotgun (WGS) entry which is preliminary data.</text>
</comment>
<proteinExistence type="predicted"/>
<dbReference type="EMBL" id="SFBL01000083">
    <property type="protein sequence ID" value="TRU26408.1"/>
    <property type="molecule type" value="Genomic_DNA"/>
</dbReference>
<dbReference type="Proteomes" id="UP000319313">
    <property type="component" value="Unassembled WGS sequence"/>
</dbReference>